<dbReference type="EMBL" id="VCKY01000123">
    <property type="protein sequence ID" value="TMR13286.1"/>
    <property type="molecule type" value="Genomic_DNA"/>
</dbReference>
<proteinExistence type="predicted"/>
<comment type="caution">
    <text evidence="5">The sequence shown here is derived from an EMBL/GenBank/DDBJ whole genome shotgun (WGS) entry which is preliminary data.</text>
</comment>
<dbReference type="PANTHER" id="PTHR30146:SF147">
    <property type="entry name" value="HTH-TYPE TRANSCRIPTIONAL REGULATOR DEGA"/>
    <property type="match status" value="1"/>
</dbReference>
<evidence type="ECO:0000256" key="1">
    <source>
        <dbReference type="ARBA" id="ARBA00023015"/>
    </source>
</evidence>
<dbReference type="CDD" id="cd06267">
    <property type="entry name" value="PBP1_LacI_sugar_binding-like"/>
    <property type="match status" value="1"/>
</dbReference>
<protein>
    <submittedName>
        <fullName evidence="5">LacI family transcriptional regulator</fullName>
    </submittedName>
</protein>
<dbReference type="SMART" id="SM00354">
    <property type="entry name" value="HTH_LACI"/>
    <property type="match status" value="1"/>
</dbReference>
<dbReference type="PANTHER" id="PTHR30146">
    <property type="entry name" value="LACI-RELATED TRANSCRIPTIONAL REPRESSOR"/>
    <property type="match status" value="1"/>
</dbReference>
<name>A0A5S4F980_9ACTN</name>
<dbReference type="InterPro" id="IPR000843">
    <property type="entry name" value="HTH_LacI"/>
</dbReference>
<dbReference type="Pfam" id="PF00356">
    <property type="entry name" value="LacI"/>
    <property type="match status" value="1"/>
</dbReference>
<dbReference type="OrthoDB" id="3258243at2"/>
<dbReference type="InterPro" id="IPR010982">
    <property type="entry name" value="Lambda_DNA-bd_dom_sf"/>
</dbReference>
<dbReference type="Pfam" id="PF13377">
    <property type="entry name" value="Peripla_BP_3"/>
    <property type="match status" value="1"/>
</dbReference>
<dbReference type="Gene3D" id="1.10.260.40">
    <property type="entry name" value="lambda repressor-like DNA-binding domains"/>
    <property type="match status" value="1"/>
</dbReference>
<evidence type="ECO:0000259" key="4">
    <source>
        <dbReference type="PROSITE" id="PS50932"/>
    </source>
</evidence>
<keyword evidence="2" id="KW-0238">DNA-binding</keyword>
<keyword evidence="6" id="KW-1185">Reference proteome</keyword>
<keyword evidence="1" id="KW-0805">Transcription regulation</keyword>
<reference evidence="5 6" key="1">
    <citation type="submission" date="2019-05" db="EMBL/GenBank/DDBJ databases">
        <title>Draft genome sequence of Nonomuraea turkmeniaca DSM 43926.</title>
        <authorList>
            <person name="Saricaoglu S."/>
            <person name="Isik K."/>
        </authorList>
    </citation>
    <scope>NUCLEOTIDE SEQUENCE [LARGE SCALE GENOMIC DNA]</scope>
    <source>
        <strain evidence="5 6">DSM 43926</strain>
    </source>
</reference>
<keyword evidence="3" id="KW-0804">Transcription</keyword>
<organism evidence="5 6">
    <name type="scientific">Nonomuraea turkmeniaca</name>
    <dbReference type="NCBI Taxonomy" id="103838"/>
    <lineage>
        <taxon>Bacteria</taxon>
        <taxon>Bacillati</taxon>
        <taxon>Actinomycetota</taxon>
        <taxon>Actinomycetes</taxon>
        <taxon>Streptosporangiales</taxon>
        <taxon>Streptosporangiaceae</taxon>
        <taxon>Nonomuraea</taxon>
    </lineage>
</organism>
<evidence type="ECO:0000256" key="2">
    <source>
        <dbReference type="ARBA" id="ARBA00023125"/>
    </source>
</evidence>
<dbReference type="AlphaFoldDB" id="A0A5S4F980"/>
<evidence type="ECO:0000256" key="3">
    <source>
        <dbReference type="ARBA" id="ARBA00023163"/>
    </source>
</evidence>
<dbReference type="InterPro" id="IPR028082">
    <property type="entry name" value="Peripla_BP_I"/>
</dbReference>
<dbReference type="SUPFAM" id="SSF47413">
    <property type="entry name" value="lambda repressor-like DNA-binding domains"/>
    <property type="match status" value="1"/>
</dbReference>
<sequence length="334" mass="35032">MRRSGVSKPTIYSIAQRCGVSAATVSRAFNRPELVSAPVRERITAAARELGYQPSSAARGLVTGRAEMIGLIVPDITNPFFPLLVRAIQRTAERMGSSVMLVDAEESAAAEVRHVAQLRSRVDGVIVASPRSSSAALREAARGLPCVLLNRPLRDLPSVLCDNTSALFDAGEHLHKHGHRSFALLAGPSASWAAARRSQAIRRWARGRGVELVELGPFRATFKGGRQAGAALLGTAATAAFAFDDLTACGVLAELAGRGVAVPGERSVVGCDDVLLARTVTPSLTTVTAPMDDLGATAVQVLTRQIEAPGGAPEHIRLPGVFVARDSTGPRSGP</sequence>
<dbReference type="PROSITE" id="PS50932">
    <property type="entry name" value="HTH_LACI_2"/>
    <property type="match status" value="1"/>
</dbReference>
<dbReference type="InterPro" id="IPR046335">
    <property type="entry name" value="LacI/GalR-like_sensor"/>
</dbReference>
<dbReference type="CDD" id="cd01392">
    <property type="entry name" value="HTH_LacI"/>
    <property type="match status" value="1"/>
</dbReference>
<dbReference type="GO" id="GO:0000976">
    <property type="term" value="F:transcription cis-regulatory region binding"/>
    <property type="evidence" value="ECO:0007669"/>
    <property type="project" value="TreeGrafter"/>
</dbReference>
<dbReference type="SUPFAM" id="SSF53822">
    <property type="entry name" value="Periplasmic binding protein-like I"/>
    <property type="match status" value="1"/>
</dbReference>
<dbReference type="Proteomes" id="UP000309128">
    <property type="component" value="Unassembled WGS sequence"/>
</dbReference>
<evidence type="ECO:0000313" key="6">
    <source>
        <dbReference type="Proteomes" id="UP000309128"/>
    </source>
</evidence>
<feature type="domain" description="HTH lacI-type" evidence="4">
    <location>
        <begin position="9"/>
        <end position="63"/>
    </location>
</feature>
<evidence type="ECO:0000313" key="5">
    <source>
        <dbReference type="EMBL" id="TMR13286.1"/>
    </source>
</evidence>
<gene>
    <name evidence="5" type="ORF">ETD86_30965</name>
</gene>
<accession>A0A5S4F980</accession>
<dbReference type="GO" id="GO:0003700">
    <property type="term" value="F:DNA-binding transcription factor activity"/>
    <property type="evidence" value="ECO:0007669"/>
    <property type="project" value="TreeGrafter"/>
</dbReference>
<dbReference type="Gene3D" id="3.40.50.2300">
    <property type="match status" value="2"/>
</dbReference>